<accession>A0A367RIM9</accession>
<gene>
    <name evidence="2" type="ORF">A6769_18225</name>
</gene>
<evidence type="ECO:0000313" key="2">
    <source>
        <dbReference type="EMBL" id="RCJ35590.1"/>
    </source>
</evidence>
<dbReference type="Proteomes" id="UP000252085">
    <property type="component" value="Unassembled WGS sequence"/>
</dbReference>
<sequence length="61" mass="7071">MPQATAKDAFSARGSANAQRLEEKDAKRRKKCLTELYCFIVTNDKEQMTKDDHNKNFHNLI</sequence>
<reference evidence="2 3" key="1">
    <citation type="submission" date="2016-04" db="EMBL/GenBank/DDBJ databases">
        <authorList>
            <person name="Evans L.H."/>
            <person name="Alamgir A."/>
            <person name="Owens N."/>
            <person name="Weber N.D."/>
            <person name="Virtaneva K."/>
            <person name="Barbian K."/>
            <person name="Babar A."/>
            <person name="Rosenke K."/>
        </authorList>
    </citation>
    <scope>NUCLEOTIDE SEQUENCE [LARGE SCALE GENOMIC DNA]</scope>
    <source>
        <strain evidence="2">NIES-2108</strain>
    </source>
</reference>
<name>A0A367RIM9_NOSPU</name>
<proteinExistence type="predicted"/>
<evidence type="ECO:0000313" key="3">
    <source>
        <dbReference type="Proteomes" id="UP000252085"/>
    </source>
</evidence>
<protein>
    <submittedName>
        <fullName evidence="2">Uncharacterized protein</fullName>
    </submittedName>
</protein>
<feature type="region of interest" description="Disordered" evidence="1">
    <location>
        <begin position="1"/>
        <end position="25"/>
    </location>
</feature>
<evidence type="ECO:0000256" key="1">
    <source>
        <dbReference type="SAM" id="MobiDB-lite"/>
    </source>
</evidence>
<organism evidence="2 3">
    <name type="scientific">Nostoc punctiforme NIES-2108</name>
    <dbReference type="NCBI Taxonomy" id="1356359"/>
    <lineage>
        <taxon>Bacteria</taxon>
        <taxon>Bacillati</taxon>
        <taxon>Cyanobacteriota</taxon>
        <taxon>Cyanophyceae</taxon>
        <taxon>Nostocales</taxon>
        <taxon>Nostocaceae</taxon>
        <taxon>Nostoc</taxon>
    </lineage>
</organism>
<dbReference type="AlphaFoldDB" id="A0A367RIM9"/>
<dbReference type="EMBL" id="LXQE01000151">
    <property type="protein sequence ID" value="RCJ35590.1"/>
    <property type="molecule type" value="Genomic_DNA"/>
</dbReference>
<comment type="caution">
    <text evidence="2">The sequence shown here is derived from an EMBL/GenBank/DDBJ whole genome shotgun (WGS) entry which is preliminary data.</text>
</comment>